<dbReference type="Proteomes" id="UP001223261">
    <property type="component" value="Chromosome"/>
</dbReference>
<protein>
    <submittedName>
        <fullName evidence="1">Protein vraC</fullName>
    </submittedName>
</protein>
<evidence type="ECO:0000313" key="1">
    <source>
        <dbReference type="EMBL" id="WHI60987.1"/>
    </source>
</evidence>
<dbReference type="AlphaFoldDB" id="A0AAX3W6H2"/>
<dbReference type="EMBL" id="CP118848">
    <property type="protein sequence ID" value="WHI60987.1"/>
    <property type="molecule type" value="Genomic_DNA"/>
</dbReference>
<reference evidence="1" key="1">
    <citation type="journal article" date="2023" name="Antibiotics">
        <title>Prevalence and Molecular Characterization of Methicillin-Resistant Staphylococci (MRS) and Mammaliicocci (MRM) in Dromedary Camels from Algeria: First Detection of SCCmec-mecC Hybrid in Methicillin-Resistant Mammaliicoccus lentus.</title>
        <authorList>
            <person name="Belhout C."/>
            <person name="Boyen F."/>
            <person name="Vereecke N."/>
            <person name="Theuns S."/>
            <person name="Taibi N."/>
            <person name="Stegger M."/>
            <person name="de la Fe-Rodriguez P.Y."/>
            <person name="Bouayad L."/>
            <person name="Elgroud R."/>
            <person name="Butaye P."/>
        </authorList>
    </citation>
    <scope>NUCLEOTIDE SEQUENCE</scope>
    <source>
        <strain evidence="1">7048</strain>
    </source>
</reference>
<name>A0AAX3W6H2_MAMLE</name>
<organism evidence="1 2">
    <name type="scientific">Mammaliicoccus lentus</name>
    <name type="common">Staphylococcus lentus</name>
    <dbReference type="NCBI Taxonomy" id="42858"/>
    <lineage>
        <taxon>Bacteria</taxon>
        <taxon>Bacillati</taxon>
        <taxon>Bacillota</taxon>
        <taxon>Bacilli</taxon>
        <taxon>Bacillales</taxon>
        <taxon>Staphylococcaceae</taxon>
        <taxon>Mammaliicoccus</taxon>
    </lineage>
</organism>
<evidence type="ECO:0000313" key="2">
    <source>
        <dbReference type="Proteomes" id="UP001223261"/>
    </source>
</evidence>
<accession>A0AAX3W6H2</accession>
<dbReference type="RefSeq" id="WP_282862796.1">
    <property type="nucleotide sequence ID" value="NZ_CP118848.1"/>
</dbReference>
<proteinExistence type="predicted"/>
<gene>
    <name evidence="1" type="ORF">PYH69_04975</name>
</gene>
<sequence length="123" mass="14830">MRHYLNDGKEKIEVLFNLKDVENYKMLVSINEDSLYVPPLYIAKVWPKFKIFSRYINKEIILRETEVNSYKGLKVDIPYNATLYKETSKQLKKYKLHTFCLMISKDKTTYLKIKQNFVEKSEY</sequence>